<keyword evidence="8" id="KW-1185">Reference proteome</keyword>
<keyword evidence="3" id="KW-0805">Transcription regulation</keyword>
<dbReference type="SMART" id="SM00065">
    <property type="entry name" value="GAF"/>
    <property type="match status" value="1"/>
</dbReference>
<dbReference type="EMBL" id="JAWLJX010000001">
    <property type="protein sequence ID" value="MDV6259927.1"/>
    <property type="molecule type" value="Genomic_DNA"/>
</dbReference>
<dbReference type="SMART" id="SM01012">
    <property type="entry name" value="ANTAR"/>
    <property type="match status" value="1"/>
</dbReference>
<dbReference type="Pfam" id="PF03861">
    <property type="entry name" value="ANTAR"/>
    <property type="match status" value="1"/>
</dbReference>
<dbReference type="InterPro" id="IPR011006">
    <property type="entry name" value="CheY-like_superfamily"/>
</dbReference>
<dbReference type="Proteomes" id="UP001185755">
    <property type="component" value="Unassembled WGS sequence"/>
</dbReference>
<proteinExistence type="predicted"/>
<evidence type="ECO:0000256" key="3">
    <source>
        <dbReference type="ARBA" id="ARBA00023015"/>
    </source>
</evidence>
<dbReference type="Pfam" id="PF13185">
    <property type="entry name" value="GAF_2"/>
    <property type="match status" value="1"/>
</dbReference>
<evidence type="ECO:0000256" key="2">
    <source>
        <dbReference type="ARBA" id="ARBA00022777"/>
    </source>
</evidence>
<feature type="domain" description="ANTAR" evidence="6">
    <location>
        <begin position="192"/>
        <end position="253"/>
    </location>
</feature>
<evidence type="ECO:0000313" key="7">
    <source>
        <dbReference type="EMBL" id="MDV6259927.1"/>
    </source>
</evidence>
<feature type="region of interest" description="Disordered" evidence="5">
    <location>
        <begin position="1"/>
        <end position="31"/>
    </location>
</feature>
<evidence type="ECO:0000313" key="8">
    <source>
        <dbReference type="Proteomes" id="UP001185755"/>
    </source>
</evidence>
<evidence type="ECO:0000259" key="6">
    <source>
        <dbReference type="PROSITE" id="PS50921"/>
    </source>
</evidence>
<dbReference type="InterPro" id="IPR029016">
    <property type="entry name" value="GAF-like_dom_sf"/>
</dbReference>
<accession>A0ABU4B6W1</accession>
<gene>
    <name evidence="7" type="ORF">R3P96_01105</name>
</gene>
<keyword evidence="2" id="KW-0418">Kinase</keyword>
<dbReference type="SUPFAM" id="SSF52172">
    <property type="entry name" value="CheY-like"/>
    <property type="match status" value="1"/>
</dbReference>
<evidence type="ECO:0000256" key="5">
    <source>
        <dbReference type="SAM" id="MobiDB-lite"/>
    </source>
</evidence>
<dbReference type="SUPFAM" id="SSF55781">
    <property type="entry name" value="GAF domain-like"/>
    <property type="match status" value="1"/>
</dbReference>
<dbReference type="InterPro" id="IPR003018">
    <property type="entry name" value="GAF"/>
</dbReference>
<dbReference type="Gene3D" id="1.10.10.10">
    <property type="entry name" value="Winged helix-like DNA-binding domain superfamily/Winged helix DNA-binding domain"/>
    <property type="match status" value="1"/>
</dbReference>
<evidence type="ECO:0000256" key="4">
    <source>
        <dbReference type="ARBA" id="ARBA00023163"/>
    </source>
</evidence>
<sequence>MNSGHTDDSDRANPVPDRTGSEHPGTNELDDDFKASLAGLGRLAMSTMSLPETLSHVAEFAVRAIPGADGAGLTLLHPDLPATIVASADFVRVVDDIQNELGQGPSVTAAAEAITVRSGCLDADSRWPEFGPLVRELGVHSVLSLPLTTKSVLLGSMNVYAHRPDAFDDQAAALGELFAVPVAITVQNARALDSAVQLTEQLEKALSTRAVIDQAIGILISKTGCSDVEAYDTLRSIGHTEHEKLAVVAQSMVVEAMKAARTRHRST</sequence>
<dbReference type="RefSeq" id="WP_317562815.1">
    <property type="nucleotide sequence ID" value="NZ_JAWLJX010000001.1"/>
</dbReference>
<dbReference type="PIRSF" id="PIRSF036625">
    <property type="entry name" value="GAF_ANTAR"/>
    <property type="match status" value="1"/>
</dbReference>
<reference evidence="7 8" key="1">
    <citation type="submission" date="2023-10" db="EMBL/GenBank/DDBJ databases">
        <title>Development of a sustainable strategy for remediation of hydrocarbon-contaminated territories based on the waste exchange concept.</title>
        <authorList>
            <person name="Krivoruchko A."/>
        </authorList>
    </citation>
    <scope>NUCLEOTIDE SEQUENCE [LARGE SCALE GENOMIC DNA]</scope>
    <source>
        <strain evidence="7 8">IEGM 1323</strain>
    </source>
</reference>
<keyword evidence="1" id="KW-0808">Transferase</keyword>
<name>A0ABU4B6W1_9NOCA</name>
<comment type="caution">
    <text evidence="7">The sequence shown here is derived from an EMBL/GenBank/DDBJ whole genome shotgun (WGS) entry which is preliminary data.</text>
</comment>
<organism evidence="7 8">
    <name type="scientific">Rhodococcoides yunnanense</name>
    <dbReference type="NCBI Taxonomy" id="278209"/>
    <lineage>
        <taxon>Bacteria</taxon>
        <taxon>Bacillati</taxon>
        <taxon>Actinomycetota</taxon>
        <taxon>Actinomycetes</taxon>
        <taxon>Mycobacteriales</taxon>
        <taxon>Nocardiaceae</taxon>
        <taxon>Rhodococcoides</taxon>
    </lineage>
</organism>
<dbReference type="InterPro" id="IPR005561">
    <property type="entry name" value="ANTAR"/>
</dbReference>
<evidence type="ECO:0000256" key="1">
    <source>
        <dbReference type="ARBA" id="ARBA00022679"/>
    </source>
</evidence>
<dbReference type="InterPro" id="IPR012074">
    <property type="entry name" value="GAF_ANTAR"/>
</dbReference>
<dbReference type="Gene3D" id="3.30.450.40">
    <property type="match status" value="1"/>
</dbReference>
<dbReference type="PROSITE" id="PS50921">
    <property type="entry name" value="ANTAR"/>
    <property type="match status" value="1"/>
</dbReference>
<keyword evidence="4" id="KW-0804">Transcription</keyword>
<feature type="compositionally biased region" description="Basic and acidic residues" evidence="5">
    <location>
        <begin position="1"/>
        <end position="11"/>
    </location>
</feature>
<protein>
    <submittedName>
        <fullName evidence="7">GAF and ANTAR domain-containing protein</fullName>
    </submittedName>
</protein>
<dbReference type="InterPro" id="IPR036388">
    <property type="entry name" value="WH-like_DNA-bd_sf"/>
</dbReference>